<dbReference type="AlphaFoldDB" id="A0A5B8LTM9"/>
<organism evidence="1 2">
    <name type="scientific">Devosia ginsengisoli</name>
    <dbReference type="NCBI Taxonomy" id="400770"/>
    <lineage>
        <taxon>Bacteria</taxon>
        <taxon>Pseudomonadati</taxon>
        <taxon>Pseudomonadota</taxon>
        <taxon>Alphaproteobacteria</taxon>
        <taxon>Hyphomicrobiales</taxon>
        <taxon>Devosiaceae</taxon>
        <taxon>Devosia</taxon>
    </lineage>
</organism>
<name>A0A5B8LTM9_9HYPH</name>
<gene>
    <name evidence="1" type="ORF">FPZ08_13145</name>
</gene>
<dbReference type="KEGG" id="dea:FPZ08_13145"/>
<proteinExistence type="predicted"/>
<keyword evidence="2" id="KW-1185">Reference proteome</keyword>
<reference evidence="1 2" key="1">
    <citation type="submission" date="2019-07" db="EMBL/GenBank/DDBJ databases">
        <title>Full genome sequence of Devosia sp. Gsoil 520.</title>
        <authorList>
            <person name="Im W.-T."/>
        </authorList>
    </citation>
    <scope>NUCLEOTIDE SEQUENCE [LARGE SCALE GENOMIC DNA]</scope>
    <source>
        <strain evidence="1 2">Gsoil 520</strain>
    </source>
</reference>
<dbReference type="EMBL" id="CP042304">
    <property type="protein sequence ID" value="QDZ11618.1"/>
    <property type="molecule type" value="Genomic_DNA"/>
</dbReference>
<dbReference type="RefSeq" id="WP_146290436.1">
    <property type="nucleotide sequence ID" value="NZ_CP042304.1"/>
</dbReference>
<accession>A0A5B8LTM9</accession>
<dbReference type="Proteomes" id="UP000315364">
    <property type="component" value="Chromosome"/>
</dbReference>
<evidence type="ECO:0000313" key="1">
    <source>
        <dbReference type="EMBL" id="QDZ11618.1"/>
    </source>
</evidence>
<evidence type="ECO:0000313" key="2">
    <source>
        <dbReference type="Proteomes" id="UP000315364"/>
    </source>
</evidence>
<sequence>MSFRLLMSARDAAAALHLVEIARVARLRKSLEIRIHSQLPARGYFEAAGIETELVDLPSAHSPDDAAAAALRGAARNAIDQFKPDAVLCGLSTPFDSGFDEAVVAEFDGPSFVFQDFWGEANLALGKRADIYLALDEEGVRLSKERHSLPAVAVGSPRHATYAGLDIAAMRRQERARLGIPADARVIGLFGQGLHHLEGYRRTLDVWIKAVANLDDGFLALYRPHPRESARDRTWTTDFLRHFGVECIIAGDETVEASLVACDVVCSAFSNCSYDAAYLNYFSANPLLTPVSLFFDEEIVGYFKRMVKLAEFPYLKAGLVKPVYDAAELPRALAAAAGEEDRTWYWRKAQSLANPVNASNRILDIVMQGGVGSRPRTGQ</sequence>
<protein>
    <submittedName>
        <fullName evidence="1">Uncharacterized protein</fullName>
    </submittedName>
</protein>
<dbReference type="OrthoDB" id="5634725at2"/>